<evidence type="ECO:0000313" key="3">
    <source>
        <dbReference type="EMBL" id="MCE4558045.1"/>
    </source>
</evidence>
<feature type="transmembrane region" description="Helical" evidence="2">
    <location>
        <begin position="253"/>
        <end position="269"/>
    </location>
</feature>
<dbReference type="Proteomes" id="UP001200741">
    <property type="component" value="Unassembled WGS sequence"/>
</dbReference>
<feature type="transmembrane region" description="Helical" evidence="2">
    <location>
        <begin position="27"/>
        <end position="45"/>
    </location>
</feature>
<feature type="transmembrane region" description="Helical" evidence="2">
    <location>
        <begin position="51"/>
        <end position="73"/>
    </location>
</feature>
<evidence type="ECO:0008006" key="5">
    <source>
        <dbReference type="Google" id="ProtNLM"/>
    </source>
</evidence>
<reference evidence="3 4" key="1">
    <citation type="submission" date="2021-12" db="EMBL/GenBank/DDBJ databases">
        <title>Genome seq of P8.</title>
        <authorList>
            <person name="Seo T."/>
        </authorList>
    </citation>
    <scope>NUCLEOTIDE SEQUENCE [LARGE SCALE GENOMIC DNA]</scope>
    <source>
        <strain evidence="3 4">P8</strain>
    </source>
</reference>
<gene>
    <name evidence="3" type="ORF">LXT13_27030</name>
</gene>
<proteinExistence type="predicted"/>
<feature type="transmembrane region" description="Helical" evidence="2">
    <location>
        <begin position="353"/>
        <end position="372"/>
    </location>
</feature>
<evidence type="ECO:0000256" key="1">
    <source>
        <dbReference type="SAM" id="MobiDB-lite"/>
    </source>
</evidence>
<keyword evidence="2" id="KW-0472">Membrane</keyword>
<accession>A0ABS8Y606</accession>
<comment type="caution">
    <text evidence="3">The sequence shown here is derived from an EMBL/GenBank/DDBJ whole genome shotgun (WGS) entry which is preliminary data.</text>
</comment>
<feature type="transmembrane region" description="Helical" evidence="2">
    <location>
        <begin position="218"/>
        <end position="247"/>
    </location>
</feature>
<evidence type="ECO:0000256" key="2">
    <source>
        <dbReference type="SAM" id="Phobius"/>
    </source>
</evidence>
<feature type="transmembrane region" description="Helical" evidence="2">
    <location>
        <begin position="85"/>
        <end position="102"/>
    </location>
</feature>
<organism evidence="3 4">
    <name type="scientific">Pelomonas cellulosilytica</name>
    <dbReference type="NCBI Taxonomy" id="2906762"/>
    <lineage>
        <taxon>Bacteria</taxon>
        <taxon>Pseudomonadati</taxon>
        <taxon>Pseudomonadota</taxon>
        <taxon>Betaproteobacteria</taxon>
        <taxon>Burkholderiales</taxon>
        <taxon>Sphaerotilaceae</taxon>
        <taxon>Roseateles</taxon>
    </lineage>
</organism>
<feature type="transmembrane region" description="Helical" evidence="2">
    <location>
        <begin position="290"/>
        <end position="312"/>
    </location>
</feature>
<keyword evidence="2" id="KW-0812">Transmembrane</keyword>
<dbReference type="RefSeq" id="WP_233375446.1">
    <property type="nucleotide sequence ID" value="NZ_JAJTWU010000016.1"/>
</dbReference>
<dbReference type="EMBL" id="JAJTWU010000016">
    <property type="protein sequence ID" value="MCE4558045.1"/>
    <property type="molecule type" value="Genomic_DNA"/>
</dbReference>
<evidence type="ECO:0000313" key="4">
    <source>
        <dbReference type="Proteomes" id="UP001200741"/>
    </source>
</evidence>
<feature type="transmembrane region" description="Helical" evidence="2">
    <location>
        <begin position="134"/>
        <end position="153"/>
    </location>
</feature>
<sequence>MMTAAPAAALEPPQHPASRDRRTTGGFSRLYATGLALTAFGAVYQPSFLGYLAASPGVLLIAISLLMLAPLRSLRDPSVRDTRRLLAWGLVASVPSVLFFGVNPAYLAKTFTLLILSTIWLSPLLCVPRLHKQHLSNGLAAALVICAIGYLVGDVFRGSLPSFLNGLIFGGDYANYEILRPRAFMQENSHFATLVGRYLIAFFLLYEANRRYSARRLGWFIALLTLLLAVLDSKGAAISALAAAIAVGMTRKLLPFFILLLPLFSWLVLKQVDVVLIDIENFTSASTRATLLLSTLAGAACNPLGYGFYGFYGAVQAFGGWSMDWLGERVPLLLTEVADIVEELNNVSTKSTLMDFTLIFGVPFLFMLWRLAKRCHLSDPRAKAALVYTLLSAMSTSGHESISCFLILAILVRWYPKRSPDGRLKRAPKPCPPAQLSLRASRPA</sequence>
<protein>
    <recommendedName>
        <fullName evidence="5">O-antigen ligase like membrane protein</fullName>
    </recommendedName>
</protein>
<keyword evidence="4" id="KW-1185">Reference proteome</keyword>
<keyword evidence="2" id="KW-1133">Transmembrane helix</keyword>
<feature type="region of interest" description="Disordered" evidence="1">
    <location>
        <begin position="1"/>
        <end position="22"/>
    </location>
</feature>
<feature type="transmembrane region" description="Helical" evidence="2">
    <location>
        <begin position="189"/>
        <end position="206"/>
    </location>
</feature>
<name>A0ABS8Y606_9BURK</name>
<feature type="region of interest" description="Disordered" evidence="1">
    <location>
        <begin position="421"/>
        <end position="444"/>
    </location>
</feature>
<feature type="transmembrane region" description="Helical" evidence="2">
    <location>
        <begin position="108"/>
        <end position="127"/>
    </location>
</feature>